<dbReference type="GO" id="GO:0030198">
    <property type="term" value="P:extracellular matrix organization"/>
    <property type="evidence" value="ECO:0007669"/>
    <property type="project" value="InterPro"/>
</dbReference>
<reference evidence="4" key="3">
    <citation type="submission" date="2025-09" db="UniProtKB">
        <authorList>
            <consortium name="Ensembl"/>
        </authorList>
    </citation>
    <scope>IDENTIFICATION</scope>
</reference>
<dbReference type="GO" id="GO:0005576">
    <property type="term" value="C:extracellular region"/>
    <property type="evidence" value="ECO:0007669"/>
    <property type="project" value="UniProtKB-SubCell"/>
</dbReference>
<reference evidence="5" key="1">
    <citation type="submission" date="2018-06" db="EMBL/GenBank/DDBJ databases">
        <title>Genome assembly of Danube salmon.</title>
        <authorList>
            <person name="Macqueen D.J."/>
            <person name="Gundappa M.K."/>
        </authorList>
    </citation>
    <scope>NUCLEOTIDE SEQUENCE [LARGE SCALE GENOMIC DNA]</scope>
</reference>
<dbReference type="Pfam" id="PF19236">
    <property type="entry name" value="ADAMTS_CR_3"/>
    <property type="match status" value="1"/>
</dbReference>
<dbReference type="PANTHER" id="PTHR13723:SF151">
    <property type="entry name" value="A DISINTEGRIN AND METALLOPROTEINASE WITH THROMBOSPONDIN MOTIFS 17"/>
    <property type="match status" value="1"/>
</dbReference>
<dbReference type="InterPro" id="IPR045371">
    <property type="entry name" value="ADAMTS_CR_3"/>
</dbReference>
<protein>
    <recommendedName>
        <fullName evidence="3">ADAMTS/ADAMTS-like cysteine-rich domain-containing protein</fullName>
    </recommendedName>
</protein>
<evidence type="ECO:0000256" key="2">
    <source>
        <dbReference type="ARBA" id="ARBA00022525"/>
    </source>
</evidence>
<dbReference type="STRING" id="62062.ENSHHUP00000076689"/>
<proteinExistence type="predicted"/>
<keyword evidence="2" id="KW-0964">Secreted</keyword>
<dbReference type="Ensembl" id="ENSHHUT00000079187.1">
    <property type="protein sequence ID" value="ENSHHUP00000076689.1"/>
    <property type="gene ID" value="ENSHHUG00000044848.1"/>
</dbReference>
<evidence type="ECO:0000313" key="5">
    <source>
        <dbReference type="Proteomes" id="UP000314982"/>
    </source>
</evidence>
<accession>A0A4W5QWL9</accession>
<dbReference type="GO" id="GO:0031012">
    <property type="term" value="C:extracellular matrix"/>
    <property type="evidence" value="ECO:0007669"/>
    <property type="project" value="TreeGrafter"/>
</dbReference>
<evidence type="ECO:0000313" key="4">
    <source>
        <dbReference type="Ensembl" id="ENSHHUP00000076689.1"/>
    </source>
</evidence>
<dbReference type="GeneTree" id="ENSGT00940000161018"/>
<sequence length="167" mass="17798">MFGSPIINPLCVLSVEKPCSLFCSPIINPLCVLSVEKPCALFCSPIINPLCVLSVEKPCALFCSPIINPLCVLSVEKPCVLFCSPVGRDAPILVAERVMDGTPCGPYESDLCVNGRCQKIGCDGIIGSSAREDRCGVCNGDGHSCKIVKGDFNHTKGRGEYWVGGKF</sequence>
<dbReference type="Gene3D" id="2.60.120.830">
    <property type="match status" value="1"/>
</dbReference>
<dbReference type="PANTHER" id="PTHR13723">
    <property type="entry name" value="ADAMTS A DISINTEGRIN AND METALLOPROTEASE WITH THROMBOSPONDIN MOTIFS PROTEASE"/>
    <property type="match status" value="1"/>
</dbReference>
<dbReference type="PRINTS" id="PR01857">
    <property type="entry name" value="ADAMTSFAMILY"/>
</dbReference>
<dbReference type="InterPro" id="IPR050439">
    <property type="entry name" value="ADAMTS_ADAMTS-like"/>
</dbReference>
<feature type="domain" description="ADAMTS/ADAMTS-like cysteine-rich" evidence="3">
    <location>
        <begin position="83"/>
        <end position="145"/>
    </location>
</feature>
<reference evidence="4" key="2">
    <citation type="submission" date="2025-08" db="UniProtKB">
        <authorList>
            <consortium name="Ensembl"/>
        </authorList>
    </citation>
    <scope>IDENTIFICATION</scope>
</reference>
<dbReference type="Proteomes" id="UP000314982">
    <property type="component" value="Unassembled WGS sequence"/>
</dbReference>
<evidence type="ECO:0000259" key="3">
    <source>
        <dbReference type="Pfam" id="PF19236"/>
    </source>
</evidence>
<keyword evidence="5" id="KW-1185">Reference proteome</keyword>
<dbReference type="GO" id="GO:0004222">
    <property type="term" value="F:metalloendopeptidase activity"/>
    <property type="evidence" value="ECO:0007669"/>
    <property type="project" value="TreeGrafter"/>
</dbReference>
<dbReference type="AlphaFoldDB" id="A0A4W5QWL9"/>
<dbReference type="InterPro" id="IPR013273">
    <property type="entry name" value="ADAMTS/ADAMTS-like"/>
</dbReference>
<evidence type="ECO:0000256" key="1">
    <source>
        <dbReference type="ARBA" id="ARBA00004613"/>
    </source>
</evidence>
<organism evidence="4 5">
    <name type="scientific">Hucho hucho</name>
    <name type="common">huchen</name>
    <dbReference type="NCBI Taxonomy" id="62062"/>
    <lineage>
        <taxon>Eukaryota</taxon>
        <taxon>Metazoa</taxon>
        <taxon>Chordata</taxon>
        <taxon>Craniata</taxon>
        <taxon>Vertebrata</taxon>
        <taxon>Euteleostomi</taxon>
        <taxon>Actinopterygii</taxon>
        <taxon>Neopterygii</taxon>
        <taxon>Teleostei</taxon>
        <taxon>Protacanthopterygii</taxon>
        <taxon>Salmoniformes</taxon>
        <taxon>Salmonidae</taxon>
        <taxon>Salmoninae</taxon>
        <taxon>Hucho</taxon>
    </lineage>
</organism>
<dbReference type="GO" id="GO:0006508">
    <property type="term" value="P:proteolysis"/>
    <property type="evidence" value="ECO:0007669"/>
    <property type="project" value="TreeGrafter"/>
</dbReference>
<comment type="subcellular location">
    <subcellularLocation>
        <location evidence="1">Secreted</location>
    </subcellularLocation>
</comment>
<name>A0A4W5QWL9_9TELE</name>